<evidence type="ECO:0000313" key="3">
    <source>
        <dbReference type="Proteomes" id="UP000050761"/>
    </source>
</evidence>
<reference evidence="2 3" key="1">
    <citation type="submission" date="2018-11" db="EMBL/GenBank/DDBJ databases">
        <authorList>
            <consortium name="Pathogen Informatics"/>
        </authorList>
    </citation>
    <scope>NUCLEOTIDE SEQUENCE [LARGE SCALE GENOMIC DNA]</scope>
</reference>
<sequence>FVGNFFISRRNSKRARHEEDGEWTGNESASGGPSHSVGRAGKALKYTYISQEEEQQILQSAHGSVSTYAQKLAKVLFADTLELYFKVSFYDHNSRQHRLGGIYTVFDQDPGKRQWIHEAVDFRFPSRDKNSQHMKWKNCSTAINKNMRQIQRAPLEKPPQKKSERFLHSFVRLYLPLADVIEAVRRLVAQRSLNRDELASRSSDGNTLFQDTKLKDWLRECVDRRFHLQDKARRDHRWKICAAACNRNRSKVLGEDGKCKLDVWRILKKLTGTNRHPFGVTRLSNNSCPKIFKVL</sequence>
<proteinExistence type="predicted"/>
<dbReference type="WBParaSite" id="HPBE_0002381401-mRNA-1">
    <property type="protein sequence ID" value="HPBE_0002381401-mRNA-1"/>
    <property type="gene ID" value="HPBE_0002381401"/>
</dbReference>
<name>A0A183GM94_HELPZ</name>
<dbReference type="Proteomes" id="UP000050761">
    <property type="component" value="Unassembled WGS sequence"/>
</dbReference>
<accession>A0A183GM94</accession>
<evidence type="ECO:0000313" key="4">
    <source>
        <dbReference type="WBParaSite" id="HPBE_0002381401-mRNA-1"/>
    </source>
</evidence>
<protein>
    <submittedName>
        <fullName evidence="4">PIPK domain-containing protein</fullName>
    </submittedName>
</protein>
<accession>A0A3P8DBN2</accession>
<evidence type="ECO:0000256" key="1">
    <source>
        <dbReference type="SAM" id="MobiDB-lite"/>
    </source>
</evidence>
<organism evidence="3 4">
    <name type="scientific">Heligmosomoides polygyrus</name>
    <name type="common">Parasitic roundworm</name>
    <dbReference type="NCBI Taxonomy" id="6339"/>
    <lineage>
        <taxon>Eukaryota</taxon>
        <taxon>Metazoa</taxon>
        <taxon>Ecdysozoa</taxon>
        <taxon>Nematoda</taxon>
        <taxon>Chromadorea</taxon>
        <taxon>Rhabditida</taxon>
        <taxon>Rhabditina</taxon>
        <taxon>Rhabditomorpha</taxon>
        <taxon>Strongyloidea</taxon>
        <taxon>Heligmosomidae</taxon>
        <taxon>Heligmosomoides</taxon>
    </lineage>
</organism>
<evidence type="ECO:0000313" key="2">
    <source>
        <dbReference type="EMBL" id="VDP41181.1"/>
    </source>
</evidence>
<keyword evidence="3" id="KW-1185">Reference proteome</keyword>
<dbReference type="OrthoDB" id="5783282at2759"/>
<reference evidence="4" key="2">
    <citation type="submission" date="2019-09" db="UniProtKB">
        <authorList>
            <consortium name="WormBaseParasite"/>
        </authorList>
    </citation>
    <scope>IDENTIFICATION</scope>
</reference>
<feature type="region of interest" description="Disordered" evidence="1">
    <location>
        <begin position="16"/>
        <end position="38"/>
    </location>
</feature>
<dbReference type="EMBL" id="UZAH01035513">
    <property type="protein sequence ID" value="VDP41181.1"/>
    <property type="molecule type" value="Genomic_DNA"/>
</dbReference>
<gene>
    <name evidence="2" type="ORF">HPBE_LOCUS23813</name>
</gene>
<dbReference type="AlphaFoldDB" id="A0A183GM94"/>